<dbReference type="Gramene" id="Psat07G0235200-T1">
    <property type="protein sequence ID" value="KAI5385712.1"/>
    <property type="gene ID" value="KIW84_072352"/>
</dbReference>
<gene>
    <name evidence="2" type="ORF">KIW84_072352</name>
</gene>
<accession>A0A9D4VLX4</accession>
<evidence type="ECO:0000313" key="2">
    <source>
        <dbReference type="EMBL" id="KAI5385712.1"/>
    </source>
</evidence>
<sequence>MKNQTRTYDVGLFRILFSACLVEEAFELSAAYLFLDPFPFDAHCSRSSSTNAKGTSCAINSLHGVLVLSGYNTHSGHLYCYVRSSNNAWYILDDIWVKPASECGVSKSA</sequence>
<reference evidence="2 3" key="1">
    <citation type="journal article" date="2022" name="Nat. Genet.">
        <title>Improved pea reference genome and pan-genome highlight genomic features and evolutionary characteristics.</title>
        <authorList>
            <person name="Yang T."/>
            <person name="Liu R."/>
            <person name="Luo Y."/>
            <person name="Hu S."/>
            <person name="Wang D."/>
            <person name="Wang C."/>
            <person name="Pandey M.K."/>
            <person name="Ge S."/>
            <person name="Xu Q."/>
            <person name="Li N."/>
            <person name="Li G."/>
            <person name="Huang Y."/>
            <person name="Saxena R.K."/>
            <person name="Ji Y."/>
            <person name="Li M."/>
            <person name="Yan X."/>
            <person name="He Y."/>
            <person name="Liu Y."/>
            <person name="Wang X."/>
            <person name="Xiang C."/>
            <person name="Varshney R.K."/>
            <person name="Ding H."/>
            <person name="Gao S."/>
            <person name="Zong X."/>
        </authorList>
    </citation>
    <scope>NUCLEOTIDE SEQUENCE [LARGE SCALE GENOMIC DNA]</scope>
    <source>
        <strain evidence="2 3">cv. Zhongwan 6</strain>
    </source>
</reference>
<comment type="caution">
    <text evidence="2">The sequence shown here is derived from an EMBL/GenBank/DDBJ whole genome shotgun (WGS) entry which is preliminary data.</text>
</comment>
<protein>
    <recommendedName>
        <fullName evidence="1">Peptidase C19 ubiquitin carboxyl-terminal hydrolase domain-containing protein</fullName>
    </recommendedName>
</protein>
<name>A0A9D4VLX4_PEA</name>
<dbReference type="InterPro" id="IPR038765">
    <property type="entry name" value="Papain-like_cys_pep_sf"/>
</dbReference>
<dbReference type="InterPro" id="IPR001394">
    <property type="entry name" value="Peptidase_C19_UCH"/>
</dbReference>
<organism evidence="2 3">
    <name type="scientific">Pisum sativum</name>
    <name type="common">Garden pea</name>
    <name type="synonym">Lathyrus oleraceus</name>
    <dbReference type="NCBI Taxonomy" id="3888"/>
    <lineage>
        <taxon>Eukaryota</taxon>
        <taxon>Viridiplantae</taxon>
        <taxon>Streptophyta</taxon>
        <taxon>Embryophyta</taxon>
        <taxon>Tracheophyta</taxon>
        <taxon>Spermatophyta</taxon>
        <taxon>Magnoliopsida</taxon>
        <taxon>eudicotyledons</taxon>
        <taxon>Gunneridae</taxon>
        <taxon>Pentapetalae</taxon>
        <taxon>rosids</taxon>
        <taxon>fabids</taxon>
        <taxon>Fabales</taxon>
        <taxon>Fabaceae</taxon>
        <taxon>Papilionoideae</taxon>
        <taxon>50 kb inversion clade</taxon>
        <taxon>NPAAA clade</taxon>
        <taxon>Hologalegina</taxon>
        <taxon>IRL clade</taxon>
        <taxon>Fabeae</taxon>
        <taxon>Lathyrus</taxon>
    </lineage>
</organism>
<dbReference type="GO" id="GO:0016579">
    <property type="term" value="P:protein deubiquitination"/>
    <property type="evidence" value="ECO:0007669"/>
    <property type="project" value="InterPro"/>
</dbReference>
<dbReference type="Gene3D" id="3.90.70.10">
    <property type="entry name" value="Cysteine proteinases"/>
    <property type="match status" value="1"/>
</dbReference>
<dbReference type="SUPFAM" id="SSF54001">
    <property type="entry name" value="Cysteine proteinases"/>
    <property type="match status" value="1"/>
</dbReference>
<evidence type="ECO:0000313" key="3">
    <source>
        <dbReference type="Proteomes" id="UP001058974"/>
    </source>
</evidence>
<dbReference type="Proteomes" id="UP001058974">
    <property type="component" value="Chromosome 7"/>
</dbReference>
<feature type="domain" description="Peptidase C19 ubiquitin carboxyl-terminal hydrolase" evidence="1">
    <location>
        <begin position="60"/>
        <end position="102"/>
    </location>
</feature>
<dbReference type="GO" id="GO:0004843">
    <property type="term" value="F:cysteine-type deubiquitinase activity"/>
    <property type="evidence" value="ECO:0007669"/>
    <property type="project" value="InterPro"/>
</dbReference>
<proteinExistence type="predicted"/>
<dbReference type="EMBL" id="JAMSHJ010000007">
    <property type="protein sequence ID" value="KAI5385712.1"/>
    <property type="molecule type" value="Genomic_DNA"/>
</dbReference>
<keyword evidence="3" id="KW-1185">Reference proteome</keyword>
<dbReference type="Pfam" id="PF00443">
    <property type="entry name" value="UCH"/>
    <property type="match status" value="1"/>
</dbReference>
<dbReference type="AlphaFoldDB" id="A0A9D4VLX4"/>
<evidence type="ECO:0000259" key="1">
    <source>
        <dbReference type="Pfam" id="PF00443"/>
    </source>
</evidence>